<protein>
    <submittedName>
        <fullName evidence="3">CopG family transcriptional regulator</fullName>
    </submittedName>
</protein>
<dbReference type="AlphaFoldDB" id="A0A2T7UEC4"/>
<dbReference type="GO" id="GO:0006355">
    <property type="term" value="P:regulation of DNA-templated transcription"/>
    <property type="evidence" value="ECO:0007669"/>
    <property type="project" value="InterPro"/>
</dbReference>
<evidence type="ECO:0000256" key="2">
    <source>
        <dbReference type="ARBA" id="ARBA00022649"/>
    </source>
</evidence>
<accession>A0A2T7UEC4</accession>
<dbReference type="PANTHER" id="PTHR36582:SF2">
    <property type="entry name" value="ANTITOXIN PARD"/>
    <property type="match status" value="1"/>
</dbReference>
<organism evidence="3 4">
    <name type="scientific">Limnohabitans planktonicus II-D5</name>
    <dbReference type="NCBI Taxonomy" id="1293045"/>
    <lineage>
        <taxon>Bacteria</taxon>
        <taxon>Pseudomonadati</taxon>
        <taxon>Pseudomonadota</taxon>
        <taxon>Betaproteobacteria</taxon>
        <taxon>Burkholderiales</taxon>
        <taxon>Comamonadaceae</taxon>
        <taxon>Limnohabitans</taxon>
    </lineage>
</organism>
<gene>
    <name evidence="3" type="ORF">H663_009515</name>
</gene>
<dbReference type="NCBIfam" id="TIGR02606">
    <property type="entry name" value="antidote_CC2985"/>
    <property type="match status" value="1"/>
</dbReference>
<sequence>MTLNISLPMELEARVRAHVASGLYGSASEVIREALRLFEAYQSVQQSNLAALKADIDQGMADLDAGRVSKMDMAAIKAQGRVLKKRS</sequence>
<dbReference type="InterPro" id="IPR010985">
    <property type="entry name" value="Ribbon_hlx_hlx"/>
</dbReference>
<evidence type="ECO:0000313" key="4">
    <source>
        <dbReference type="Proteomes" id="UP000037507"/>
    </source>
</evidence>
<dbReference type="SUPFAM" id="SSF47598">
    <property type="entry name" value="Ribbon-helix-helix"/>
    <property type="match status" value="1"/>
</dbReference>
<evidence type="ECO:0000313" key="3">
    <source>
        <dbReference type="EMBL" id="PVE42972.1"/>
    </source>
</evidence>
<dbReference type="EMBL" id="LFYT02000009">
    <property type="protein sequence ID" value="PVE42972.1"/>
    <property type="molecule type" value="Genomic_DNA"/>
</dbReference>
<dbReference type="Proteomes" id="UP000037507">
    <property type="component" value="Unassembled WGS sequence"/>
</dbReference>
<proteinExistence type="inferred from homology"/>
<dbReference type="STRING" id="1293045.H663_01330"/>
<keyword evidence="4" id="KW-1185">Reference proteome</keyword>
<comment type="similarity">
    <text evidence="1">Belongs to the ParD antitoxin family.</text>
</comment>
<keyword evidence="2" id="KW-1277">Toxin-antitoxin system</keyword>
<dbReference type="InterPro" id="IPR022789">
    <property type="entry name" value="ParD"/>
</dbReference>
<dbReference type="RefSeq" id="WP_053169037.1">
    <property type="nucleotide sequence ID" value="NZ_LFYT02000009.1"/>
</dbReference>
<name>A0A2T7UEC4_9BURK</name>
<dbReference type="InterPro" id="IPR038296">
    <property type="entry name" value="ParD_sf"/>
</dbReference>
<dbReference type="PANTHER" id="PTHR36582">
    <property type="entry name" value="ANTITOXIN PARD"/>
    <property type="match status" value="1"/>
</dbReference>
<dbReference type="Pfam" id="PF03693">
    <property type="entry name" value="ParD_antitoxin"/>
    <property type="match status" value="1"/>
</dbReference>
<dbReference type="Gene3D" id="6.10.10.120">
    <property type="entry name" value="Antitoxin ParD1-like"/>
    <property type="match status" value="1"/>
</dbReference>
<evidence type="ECO:0000256" key="1">
    <source>
        <dbReference type="ARBA" id="ARBA00008580"/>
    </source>
</evidence>
<comment type="caution">
    <text evidence="3">The sequence shown here is derived from an EMBL/GenBank/DDBJ whole genome shotgun (WGS) entry which is preliminary data.</text>
</comment>
<reference evidence="3" key="1">
    <citation type="submission" date="2017-04" db="EMBL/GenBank/DDBJ databases">
        <title>Unexpected and diverse lifestyles within the genus Limnohabitans.</title>
        <authorList>
            <person name="Kasalicky V."/>
            <person name="Mehrshad M."/>
            <person name="Andrei S.-A."/>
            <person name="Salcher M."/>
            <person name="Kratochvilova H."/>
            <person name="Simek K."/>
            <person name="Ghai R."/>
        </authorList>
    </citation>
    <scope>NUCLEOTIDE SEQUENCE [LARGE SCALE GENOMIC DNA]</scope>
    <source>
        <strain evidence="3">II-D5</strain>
    </source>
</reference>
<dbReference type="OrthoDB" id="9815501at2"/>
<dbReference type="CDD" id="cd22231">
    <property type="entry name" value="RHH_NikR_HicB-like"/>
    <property type="match status" value="1"/>
</dbReference>